<feature type="domain" description="tRNA methyltransferase TRMD/TRM10-type" evidence="18">
    <location>
        <begin position="1"/>
        <end position="222"/>
    </location>
</feature>
<evidence type="ECO:0000313" key="19">
    <source>
        <dbReference type="EMBL" id="KKQ69674.1"/>
    </source>
</evidence>
<reference evidence="19 20" key="1">
    <citation type="journal article" date="2015" name="Nature">
        <title>rRNA introns, odd ribosomes, and small enigmatic genomes across a large radiation of phyla.</title>
        <authorList>
            <person name="Brown C.T."/>
            <person name="Hug L.A."/>
            <person name="Thomas B.C."/>
            <person name="Sharon I."/>
            <person name="Castelle C.J."/>
            <person name="Singh A."/>
            <person name="Wilkins M.J."/>
            <person name="Williams K.H."/>
            <person name="Banfield J.F."/>
        </authorList>
    </citation>
    <scope>NUCLEOTIDE SEQUENCE [LARGE SCALE GENOMIC DNA]</scope>
</reference>
<evidence type="ECO:0000256" key="9">
    <source>
        <dbReference type="ARBA" id="ARBA00022679"/>
    </source>
</evidence>
<feature type="binding site" evidence="15 16">
    <location>
        <begin position="134"/>
        <end position="139"/>
    </location>
    <ligand>
        <name>S-adenosyl-L-methionine</name>
        <dbReference type="ChEBI" id="CHEBI:59789"/>
    </ligand>
</feature>
<name>A0A0G0M7L9_9BACT</name>
<dbReference type="InterPro" id="IPR002649">
    <property type="entry name" value="tRNA_m1G_MeTrfase_TrmD"/>
</dbReference>
<dbReference type="InterPro" id="IPR016009">
    <property type="entry name" value="tRNA_MeTrfase_TRMD/TRM10"/>
</dbReference>
<evidence type="ECO:0000256" key="14">
    <source>
        <dbReference type="ARBA" id="ARBA00047783"/>
    </source>
</evidence>
<evidence type="ECO:0000256" key="17">
    <source>
        <dbReference type="RuleBase" id="RU003464"/>
    </source>
</evidence>
<dbReference type="PANTHER" id="PTHR46417:SF1">
    <property type="entry name" value="TRNA (GUANINE-N(1)-)-METHYLTRANSFERASE"/>
    <property type="match status" value="1"/>
</dbReference>
<evidence type="ECO:0000256" key="8">
    <source>
        <dbReference type="ARBA" id="ARBA00022603"/>
    </source>
</evidence>
<dbReference type="CDD" id="cd18080">
    <property type="entry name" value="TrmD-like"/>
    <property type="match status" value="1"/>
</dbReference>
<evidence type="ECO:0000256" key="5">
    <source>
        <dbReference type="ARBA" id="ARBA00012807"/>
    </source>
</evidence>
<comment type="similarity">
    <text evidence="3 15 17">Belongs to the RNA methyltransferase TrmD family.</text>
</comment>
<dbReference type="GO" id="GO:0002939">
    <property type="term" value="P:tRNA N1-guanine methylation"/>
    <property type="evidence" value="ECO:0007669"/>
    <property type="project" value="TreeGrafter"/>
</dbReference>
<evidence type="ECO:0000256" key="16">
    <source>
        <dbReference type="PIRSR" id="PIRSR000386-1"/>
    </source>
</evidence>
<evidence type="ECO:0000256" key="10">
    <source>
        <dbReference type="ARBA" id="ARBA00022691"/>
    </source>
</evidence>
<dbReference type="SUPFAM" id="SSF75217">
    <property type="entry name" value="alpha/beta knot"/>
    <property type="match status" value="1"/>
</dbReference>
<dbReference type="PANTHER" id="PTHR46417">
    <property type="entry name" value="TRNA (GUANINE-N(1)-)-METHYLTRANSFERASE"/>
    <property type="match status" value="1"/>
</dbReference>
<keyword evidence="10 15" id="KW-0949">S-adenosyl-L-methionine</keyword>
<dbReference type="Gene3D" id="1.10.1270.20">
    <property type="entry name" value="tRNA(m1g37)methyltransferase, domain 2"/>
    <property type="match status" value="1"/>
</dbReference>
<evidence type="ECO:0000313" key="20">
    <source>
        <dbReference type="Proteomes" id="UP000034406"/>
    </source>
</evidence>
<evidence type="ECO:0000256" key="1">
    <source>
        <dbReference type="ARBA" id="ARBA00002634"/>
    </source>
</evidence>
<comment type="catalytic activity">
    <reaction evidence="14 15 17">
        <text>guanosine(37) in tRNA + S-adenosyl-L-methionine = N(1)-methylguanosine(37) in tRNA + S-adenosyl-L-homocysteine + H(+)</text>
        <dbReference type="Rhea" id="RHEA:36899"/>
        <dbReference type="Rhea" id="RHEA-COMP:10145"/>
        <dbReference type="Rhea" id="RHEA-COMP:10147"/>
        <dbReference type="ChEBI" id="CHEBI:15378"/>
        <dbReference type="ChEBI" id="CHEBI:57856"/>
        <dbReference type="ChEBI" id="CHEBI:59789"/>
        <dbReference type="ChEBI" id="CHEBI:73542"/>
        <dbReference type="ChEBI" id="CHEBI:74269"/>
        <dbReference type="EC" id="2.1.1.228"/>
    </reaction>
</comment>
<accession>A0A0G0M7L9</accession>
<dbReference type="HAMAP" id="MF_00605">
    <property type="entry name" value="TrmD"/>
    <property type="match status" value="1"/>
</dbReference>
<gene>
    <name evidence="15" type="primary">trmD</name>
    <name evidence="19" type="ORF">US90_C0013G0015</name>
</gene>
<comment type="subunit">
    <text evidence="4 15 17">Homodimer.</text>
</comment>
<evidence type="ECO:0000256" key="12">
    <source>
        <dbReference type="ARBA" id="ARBA00029736"/>
    </source>
</evidence>
<dbReference type="GO" id="GO:0052906">
    <property type="term" value="F:tRNA (guanine(37)-N1)-methyltransferase activity"/>
    <property type="evidence" value="ECO:0007669"/>
    <property type="project" value="UniProtKB-UniRule"/>
</dbReference>
<evidence type="ECO:0000259" key="18">
    <source>
        <dbReference type="Pfam" id="PF01746"/>
    </source>
</evidence>
<dbReference type="Pfam" id="PF01746">
    <property type="entry name" value="tRNA_m1G_MT"/>
    <property type="match status" value="1"/>
</dbReference>
<dbReference type="NCBIfam" id="NF000648">
    <property type="entry name" value="PRK00026.1"/>
    <property type="match status" value="1"/>
</dbReference>
<dbReference type="FunFam" id="3.40.1280.10:FF:000001">
    <property type="entry name" value="tRNA (guanine-N(1)-)-methyltransferase"/>
    <property type="match status" value="1"/>
</dbReference>
<dbReference type="InterPro" id="IPR029026">
    <property type="entry name" value="tRNA_m1G_MTases_N"/>
</dbReference>
<sequence length="225" mass="25366">MKFDVITLFPKMFESPFEESIIARAIENKIIELKYHDMRQWAWNNYGAVDDKPYGGDVGMLIRVDVIGKALNDLGIKKGGGDSKIIMLSARGKKYNQQKAEELAKLKNITLLCGRYEGFDQRISDLLIDEEISIGDYVLTGGEIGAMVVIDSVARLLPGVLGKDKSSKTESFSEIEVGGKKIRPVEYPQYTRPQRYEGLEVPDILISGDLKKIEEWKETQMKKSL</sequence>
<dbReference type="NCBIfam" id="TIGR00088">
    <property type="entry name" value="trmD"/>
    <property type="match status" value="1"/>
</dbReference>
<evidence type="ECO:0000256" key="7">
    <source>
        <dbReference type="ARBA" id="ARBA00022490"/>
    </source>
</evidence>
<dbReference type="AlphaFoldDB" id="A0A0G0M7L9"/>
<dbReference type="InterPro" id="IPR029028">
    <property type="entry name" value="Alpha/beta_knot_MTases"/>
</dbReference>
<evidence type="ECO:0000256" key="13">
    <source>
        <dbReference type="ARBA" id="ARBA00033392"/>
    </source>
</evidence>
<dbReference type="Proteomes" id="UP000034406">
    <property type="component" value="Unassembled WGS sequence"/>
</dbReference>
<dbReference type="InterPro" id="IPR023148">
    <property type="entry name" value="tRNA_m1G_MeTrfase_C_sf"/>
</dbReference>
<dbReference type="STRING" id="1618490.US90_C0013G0015"/>
<protein>
    <recommendedName>
        <fullName evidence="6 15">tRNA (guanine-N(1)-)-methyltransferase</fullName>
        <ecNumber evidence="5 15">2.1.1.228</ecNumber>
    </recommendedName>
    <alternativeName>
        <fullName evidence="12 15">M1G-methyltransferase</fullName>
    </alternativeName>
    <alternativeName>
        <fullName evidence="13 15">tRNA [GM37] methyltransferase</fullName>
    </alternativeName>
</protein>
<comment type="caution">
    <text evidence="19">The sequence shown here is derived from an EMBL/GenBank/DDBJ whole genome shotgun (WGS) entry which is preliminary data.</text>
</comment>
<keyword evidence="7 15" id="KW-0963">Cytoplasm</keyword>
<dbReference type="PATRIC" id="fig|1618490.4.peg.516"/>
<evidence type="ECO:0000256" key="11">
    <source>
        <dbReference type="ARBA" id="ARBA00022694"/>
    </source>
</evidence>
<organism evidence="19 20">
    <name type="scientific">Candidatus Shapirobacteria bacterium GW2011_GWE2_38_30</name>
    <dbReference type="NCBI Taxonomy" id="1618490"/>
    <lineage>
        <taxon>Bacteria</taxon>
        <taxon>Candidatus Shapironibacteriota</taxon>
    </lineage>
</organism>
<keyword evidence="8 15" id="KW-0489">Methyltransferase</keyword>
<dbReference type="PIRSF" id="PIRSF000386">
    <property type="entry name" value="tRNA_mtase"/>
    <property type="match status" value="1"/>
</dbReference>
<keyword evidence="11 15" id="KW-0819">tRNA processing</keyword>
<dbReference type="EC" id="2.1.1.228" evidence="5 15"/>
<keyword evidence="9 15" id="KW-0808">Transferase</keyword>
<evidence type="ECO:0000256" key="2">
    <source>
        <dbReference type="ARBA" id="ARBA00004496"/>
    </source>
</evidence>
<dbReference type="EMBL" id="LBUT01000013">
    <property type="protein sequence ID" value="KKQ69674.1"/>
    <property type="molecule type" value="Genomic_DNA"/>
</dbReference>
<comment type="subcellular location">
    <subcellularLocation>
        <location evidence="2 15 17">Cytoplasm</location>
    </subcellularLocation>
</comment>
<comment type="function">
    <text evidence="1 15 17">Specifically methylates guanosine-37 in various tRNAs.</text>
</comment>
<evidence type="ECO:0000256" key="15">
    <source>
        <dbReference type="HAMAP-Rule" id="MF_00605"/>
    </source>
</evidence>
<evidence type="ECO:0000256" key="6">
    <source>
        <dbReference type="ARBA" id="ARBA00014679"/>
    </source>
</evidence>
<evidence type="ECO:0000256" key="3">
    <source>
        <dbReference type="ARBA" id="ARBA00007630"/>
    </source>
</evidence>
<dbReference type="Gene3D" id="3.40.1280.10">
    <property type="match status" value="1"/>
</dbReference>
<evidence type="ECO:0000256" key="4">
    <source>
        <dbReference type="ARBA" id="ARBA00011738"/>
    </source>
</evidence>
<dbReference type="GO" id="GO:0005829">
    <property type="term" value="C:cytosol"/>
    <property type="evidence" value="ECO:0007669"/>
    <property type="project" value="TreeGrafter"/>
</dbReference>
<feature type="binding site" evidence="15 16">
    <location>
        <position position="114"/>
    </location>
    <ligand>
        <name>S-adenosyl-L-methionine</name>
        <dbReference type="ChEBI" id="CHEBI:59789"/>
    </ligand>
</feature>
<proteinExistence type="inferred from homology"/>